<proteinExistence type="predicted"/>
<accession>A0A0G4F0Q6</accession>
<keyword evidence="4" id="KW-1185">Reference proteome</keyword>
<evidence type="ECO:0000313" key="3">
    <source>
        <dbReference type="EMBL" id="CEM04640.1"/>
    </source>
</evidence>
<dbReference type="InParanoid" id="A0A0G4F0Q6"/>
<reference evidence="3 4" key="1">
    <citation type="submission" date="2014-11" db="EMBL/GenBank/DDBJ databases">
        <authorList>
            <person name="Zhu J."/>
            <person name="Qi W."/>
            <person name="Song R."/>
        </authorList>
    </citation>
    <scope>NUCLEOTIDE SEQUENCE [LARGE SCALE GENOMIC DNA]</scope>
</reference>
<evidence type="ECO:0008006" key="5">
    <source>
        <dbReference type="Google" id="ProtNLM"/>
    </source>
</evidence>
<feature type="compositionally biased region" description="Low complexity" evidence="1">
    <location>
        <begin position="160"/>
        <end position="175"/>
    </location>
</feature>
<feature type="signal peptide" evidence="2">
    <location>
        <begin position="1"/>
        <end position="20"/>
    </location>
</feature>
<dbReference type="VEuPathDB" id="CryptoDB:Vbra_14065"/>
<keyword evidence="2" id="KW-0732">Signal</keyword>
<sequence length="181" mass="17753">MMKVLHLGALLLAAAVCADSTSSATNDPAAAAAATNATALRGSVNVSTEVIDTDAAEGDAGAAEARELQGQACSVSSCQCVGVWNENGHGGVCGMYELGFFPETQSLPWCYVSRQCPFARNSVLMPAYAWLIPCCVPSGGGGGGTPPMAAAPVASPPAGGPAVAAGRPAPAVGSPPSGGGY</sequence>
<dbReference type="EMBL" id="CDMY01000355">
    <property type="protein sequence ID" value="CEM04640.1"/>
    <property type="molecule type" value="Genomic_DNA"/>
</dbReference>
<name>A0A0G4F0Q6_VITBC</name>
<feature type="chain" id="PRO_5005187920" description="Apple domain-containing protein" evidence="2">
    <location>
        <begin position="21"/>
        <end position="181"/>
    </location>
</feature>
<dbReference type="Proteomes" id="UP000041254">
    <property type="component" value="Unassembled WGS sequence"/>
</dbReference>
<dbReference type="AlphaFoldDB" id="A0A0G4F0Q6"/>
<protein>
    <recommendedName>
        <fullName evidence="5">Apple domain-containing protein</fullName>
    </recommendedName>
</protein>
<organism evidence="3 4">
    <name type="scientific">Vitrella brassicaformis (strain CCMP3155)</name>
    <dbReference type="NCBI Taxonomy" id="1169540"/>
    <lineage>
        <taxon>Eukaryota</taxon>
        <taxon>Sar</taxon>
        <taxon>Alveolata</taxon>
        <taxon>Colpodellida</taxon>
        <taxon>Vitrellaceae</taxon>
        <taxon>Vitrella</taxon>
    </lineage>
</organism>
<feature type="region of interest" description="Disordered" evidence="1">
    <location>
        <begin position="151"/>
        <end position="181"/>
    </location>
</feature>
<evidence type="ECO:0000313" key="4">
    <source>
        <dbReference type="Proteomes" id="UP000041254"/>
    </source>
</evidence>
<gene>
    <name evidence="3" type="ORF">Vbra_14065</name>
</gene>
<evidence type="ECO:0000256" key="1">
    <source>
        <dbReference type="SAM" id="MobiDB-lite"/>
    </source>
</evidence>
<evidence type="ECO:0000256" key="2">
    <source>
        <dbReference type="SAM" id="SignalP"/>
    </source>
</evidence>